<evidence type="ECO:0000313" key="1">
    <source>
        <dbReference type="EMBL" id="TFY78179.1"/>
    </source>
</evidence>
<comment type="caution">
    <text evidence="1">The sequence shown here is derived from an EMBL/GenBank/DDBJ whole genome shotgun (WGS) entry which is preliminary data.</text>
</comment>
<protein>
    <submittedName>
        <fullName evidence="1">Uncharacterized protein</fullName>
    </submittedName>
</protein>
<evidence type="ECO:0000313" key="2">
    <source>
        <dbReference type="Proteomes" id="UP000298061"/>
    </source>
</evidence>
<sequence length="397" mass="44114">MAHYKLLGYLSIVDAFWPGGVSPEVAQVIEAGRQIPVPAEVARVAYCVILHGIRGSSSLRLFAYEERADLSMQTGGHPPSVQQLVARPMSTAETREAWRALVEELQPLDPEHNMDCTSAGGVWAMSAALLSRRCAAQTWTVSTVYRLGDDARCVFGRVMISFARGLAFFIVHDVPRDLADLGSYPFSTAVQLHSPQFVTNQIWPAGNLAVSCRMIRSYRLQELARRVGASIPAAAQGARFSAASMEGVLRRYERAGAVVVVLTIAHMQRADRGNYRPAGDILPDMQYLHARQHGYVFPFLESGLRTQQAFLPSNDQRSLAFRIPEAGIAFQLFIKRPADVEYLGTYQRVPSLRVWPWHRSTKEEWELFSTVPVSRSSSSLSALPRRQSPVRTNSPSD</sequence>
<organism evidence="1 2">
    <name type="scientific">Hericium alpestre</name>
    <dbReference type="NCBI Taxonomy" id="135208"/>
    <lineage>
        <taxon>Eukaryota</taxon>
        <taxon>Fungi</taxon>
        <taxon>Dikarya</taxon>
        <taxon>Basidiomycota</taxon>
        <taxon>Agaricomycotina</taxon>
        <taxon>Agaricomycetes</taxon>
        <taxon>Russulales</taxon>
        <taxon>Hericiaceae</taxon>
        <taxon>Hericium</taxon>
    </lineage>
</organism>
<reference evidence="1 2" key="1">
    <citation type="submission" date="2019-02" db="EMBL/GenBank/DDBJ databases">
        <title>Genome sequencing of the rare red list fungi Hericium alpestre (H. flagellum).</title>
        <authorList>
            <person name="Buettner E."/>
            <person name="Kellner H."/>
        </authorList>
    </citation>
    <scope>NUCLEOTIDE SEQUENCE [LARGE SCALE GENOMIC DNA]</scope>
    <source>
        <strain evidence="1 2">DSM 108284</strain>
    </source>
</reference>
<name>A0A4Y9ZXE4_9AGAM</name>
<accession>A0A4Y9ZXE4</accession>
<dbReference type="Proteomes" id="UP000298061">
    <property type="component" value="Unassembled WGS sequence"/>
</dbReference>
<dbReference type="EMBL" id="SFCI01000734">
    <property type="protein sequence ID" value="TFY78179.1"/>
    <property type="molecule type" value="Genomic_DNA"/>
</dbReference>
<gene>
    <name evidence="1" type="ORF">EWM64_g5838</name>
</gene>
<keyword evidence="2" id="KW-1185">Reference proteome</keyword>
<proteinExistence type="predicted"/>
<dbReference type="AlphaFoldDB" id="A0A4Y9ZXE4"/>